<dbReference type="Pfam" id="PF10502">
    <property type="entry name" value="Peptidase_S26"/>
    <property type="match status" value="1"/>
</dbReference>
<keyword evidence="8" id="KW-0472">Membrane</keyword>
<evidence type="ECO:0000256" key="9">
    <source>
        <dbReference type="SAM" id="MobiDB-lite"/>
    </source>
</evidence>
<dbReference type="InterPro" id="IPR000223">
    <property type="entry name" value="Pept_S26A_signal_pept_1"/>
</dbReference>
<accession>A0A6G8Q465</accession>
<dbReference type="Gene3D" id="2.10.109.10">
    <property type="entry name" value="Umud Fragment, subunit A"/>
    <property type="match status" value="1"/>
</dbReference>
<evidence type="ECO:0000256" key="3">
    <source>
        <dbReference type="ARBA" id="ARBA00009370"/>
    </source>
</evidence>
<comment type="catalytic activity">
    <reaction evidence="1 8">
        <text>Cleavage of hydrophobic, N-terminal signal or leader sequences from secreted and periplasmic proteins.</text>
        <dbReference type="EC" id="3.4.21.89"/>
    </reaction>
</comment>
<dbReference type="SUPFAM" id="SSF51306">
    <property type="entry name" value="LexA/Signal peptidase"/>
    <property type="match status" value="1"/>
</dbReference>
<keyword evidence="6 8" id="KW-0378">Hydrolase</keyword>
<evidence type="ECO:0000259" key="10">
    <source>
        <dbReference type="Pfam" id="PF10502"/>
    </source>
</evidence>
<dbReference type="AlphaFoldDB" id="A0A6G8Q465"/>
<comment type="similarity">
    <text evidence="3 8">Belongs to the peptidase S26 family.</text>
</comment>
<dbReference type="GO" id="GO:0004252">
    <property type="term" value="F:serine-type endopeptidase activity"/>
    <property type="evidence" value="ECO:0007669"/>
    <property type="project" value="InterPro"/>
</dbReference>
<dbReference type="EC" id="3.4.21.89" evidence="4 8"/>
<dbReference type="GO" id="GO:0006465">
    <property type="term" value="P:signal peptide processing"/>
    <property type="evidence" value="ECO:0007669"/>
    <property type="project" value="InterPro"/>
</dbReference>
<dbReference type="InterPro" id="IPR019533">
    <property type="entry name" value="Peptidase_S26"/>
</dbReference>
<evidence type="ECO:0000256" key="2">
    <source>
        <dbReference type="ARBA" id="ARBA00004401"/>
    </source>
</evidence>
<dbReference type="GO" id="GO:0005886">
    <property type="term" value="C:plasma membrane"/>
    <property type="evidence" value="ECO:0007669"/>
    <property type="project" value="UniProtKB-SubCell"/>
</dbReference>
<dbReference type="PANTHER" id="PTHR43390">
    <property type="entry name" value="SIGNAL PEPTIDASE I"/>
    <property type="match status" value="1"/>
</dbReference>
<dbReference type="InterPro" id="IPR019756">
    <property type="entry name" value="Pept_S26A_signal_pept_1_Ser-AS"/>
</dbReference>
<feature type="region of interest" description="Disordered" evidence="9">
    <location>
        <begin position="1"/>
        <end position="24"/>
    </location>
</feature>
<gene>
    <name evidence="11" type="primary">lepB</name>
    <name evidence="11" type="ORF">GBA63_00605</name>
</gene>
<dbReference type="RefSeq" id="WP_166172504.1">
    <property type="nucleotide sequence ID" value="NZ_CP045119.1"/>
</dbReference>
<evidence type="ECO:0000313" key="12">
    <source>
        <dbReference type="Proteomes" id="UP000501452"/>
    </source>
</evidence>
<feature type="domain" description="Peptidase S26" evidence="10">
    <location>
        <begin position="32"/>
        <end position="186"/>
    </location>
</feature>
<feature type="active site" evidence="7">
    <location>
        <position position="61"/>
    </location>
</feature>
<evidence type="ECO:0000256" key="8">
    <source>
        <dbReference type="RuleBase" id="RU362042"/>
    </source>
</evidence>
<evidence type="ECO:0000256" key="6">
    <source>
        <dbReference type="ARBA" id="ARBA00022801"/>
    </source>
</evidence>
<evidence type="ECO:0000256" key="1">
    <source>
        <dbReference type="ARBA" id="ARBA00000677"/>
    </source>
</evidence>
<dbReference type="GO" id="GO:0009003">
    <property type="term" value="F:signal peptidase activity"/>
    <property type="evidence" value="ECO:0007669"/>
    <property type="project" value="UniProtKB-EC"/>
</dbReference>
<comment type="subcellular location">
    <subcellularLocation>
        <location evidence="2">Cell membrane</location>
        <topology evidence="2">Single-pass type II membrane protein</topology>
    </subcellularLocation>
    <subcellularLocation>
        <location evidence="8">Membrane</location>
        <topology evidence="8">Single-pass type II membrane protein</topology>
    </subcellularLocation>
</comment>
<dbReference type="InterPro" id="IPR019758">
    <property type="entry name" value="Pept_S26A_signal_pept_1_CS"/>
</dbReference>
<keyword evidence="5 8" id="KW-0645">Protease</keyword>
<evidence type="ECO:0000256" key="7">
    <source>
        <dbReference type="PIRSR" id="PIRSR600223-1"/>
    </source>
</evidence>
<keyword evidence="8" id="KW-1133">Transmembrane helix</keyword>
<dbReference type="KEGG" id="rub:GBA63_00605"/>
<evidence type="ECO:0000256" key="5">
    <source>
        <dbReference type="ARBA" id="ARBA00022670"/>
    </source>
</evidence>
<dbReference type="CDD" id="cd06530">
    <property type="entry name" value="S26_SPase_I"/>
    <property type="match status" value="1"/>
</dbReference>
<keyword evidence="8" id="KW-0812">Transmembrane</keyword>
<dbReference type="Proteomes" id="UP000501452">
    <property type="component" value="Chromosome"/>
</dbReference>
<evidence type="ECO:0000256" key="4">
    <source>
        <dbReference type="ARBA" id="ARBA00013208"/>
    </source>
</evidence>
<dbReference type="PRINTS" id="PR00727">
    <property type="entry name" value="LEADERPTASE"/>
</dbReference>
<name>A0A6G8Q465_9ACTN</name>
<protein>
    <recommendedName>
        <fullName evidence="4 8">Signal peptidase I</fullName>
        <ecNumber evidence="4 8">3.4.21.89</ecNumber>
    </recommendedName>
</protein>
<dbReference type="PROSITE" id="PS00501">
    <property type="entry name" value="SPASE_I_1"/>
    <property type="match status" value="1"/>
</dbReference>
<feature type="compositionally biased region" description="Basic and acidic residues" evidence="9">
    <location>
        <begin position="8"/>
        <end position="20"/>
    </location>
</feature>
<dbReference type="InterPro" id="IPR036286">
    <property type="entry name" value="LexA/Signal_pep-like_sf"/>
</dbReference>
<evidence type="ECO:0000313" key="11">
    <source>
        <dbReference type="EMBL" id="QIN81284.1"/>
    </source>
</evidence>
<organism evidence="11 12">
    <name type="scientific">Rubrobacter tropicus</name>
    <dbReference type="NCBI Taxonomy" id="2653851"/>
    <lineage>
        <taxon>Bacteria</taxon>
        <taxon>Bacillati</taxon>
        <taxon>Actinomycetota</taxon>
        <taxon>Rubrobacteria</taxon>
        <taxon>Rubrobacterales</taxon>
        <taxon>Rubrobacteraceae</taxon>
        <taxon>Rubrobacter</taxon>
    </lineage>
</organism>
<sequence length="194" mass="22052">MPETPYYEDDHFRTSEGERPSRKKKGGGVIEYLVILLVSFALVFGFVRPFVVEAFWIPSGSMIPTLEINDRVLVNKFIYRFTEPKPGDIVVFQSVDDKDTDLIKRVVAVAGDRVSVRNGRLFVDGKPREEPFTNKKFPDRSFFAPVTVPKGHVFVMGDNRANSSDSRVFGPLPKKNIEGEAFLRFWPLDRIGPL</sequence>
<reference evidence="11 12" key="1">
    <citation type="submission" date="2019-10" db="EMBL/GenBank/DDBJ databases">
        <title>Rubrobacter sp nov SCSIO 52090 isolated from a deep-sea sediment in the South China Sea.</title>
        <authorList>
            <person name="Chen R.W."/>
        </authorList>
    </citation>
    <scope>NUCLEOTIDE SEQUENCE [LARGE SCALE GENOMIC DNA]</scope>
    <source>
        <strain evidence="11 12">SCSIO 52909</strain>
    </source>
</reference>
<dbReference type="EMBL" id="CP045119">
    <property type="protein sequence ID" value="QIN81284.1"/>
    <property type="molecule type" value="Genomic_DNA"/>
</dbReference>
<dbReference type="NCBIfam" id="TIGR02227">
    <property type="entry name" value="sigpep_I_bact"/>
    <property type="match status" value="1"/>
</dbReference>
<feature type="active site" evidence="7">
    <location>
        <position position="104"/>
    </location>
</feature>
<dbReference type="PANTHER" id="PTHR43390:SF1">
    <property type="entry name" value="CHLOROPLAST PROCESSING PEPTIDASE"/>
    <property type="match status" value="1"/>
</dbReference>
<feature type="transmembrane region" description="Helical" evidence="8">
    <location>
        <begin position="29"/>
        <end position="51"/>
    </location>
</feature>
<proteinExistence type="inferred from homology"/>
<dbReference type="PROSITE" id="PS00761">
    <property type="entry name" value="SPASE_I_3"/>
    <property type="match status" value="1"/>
</dbReference>
<keyword evidence="12" id="KW-1185">Reference proteome</keyword>